<evidence type="ECO:0000313" key="3">
    <source>
        <dbReference type="EMBL" id="PSC05853.1"/>
    </source>
</evidence>
<dbReference type="AlphaFoldDB" id="A0A2T1HW18"/>
<feature type="region of interest" description="Disordered" evidence="1">
    <location>
        <begin position="1"/>
        <end position="41"/>
    </location>
</feature>
<evidence type="ECO:0000313" key="4">
    <source>
        <dbReference type="Proteomes" id="UP000239772"/>
    </source>
</evidence>
<feature type="compositionally biased region" description="Low complexity" evidence="1">
    <location>
        <begin position="316"/>
        <end position="325"/>
    </location>
</feature>
<reference evidence="4" key="1">
    <citation type="submission" date="2018-03" db="EMBL/GenBank/DDBJ databases">
        <authorList>
            <person name="Sun L."/>
            <person name="Liu H."/>
            <person name="Chen W."/>
            <person name="Huang K."/>
            <person name="Liu W."/>
            <person name="Gao X."/>
        </authorList>
    </citation>
    <scope>NUCLEOTIDE SEQUENCE [LARGE SCALE GENOMIC DNA]</scope>
    <source>
        <strain evidence="4">SH9</strain>
    </source>
</reference>
<dbReference type="InterPro" id="IPR025430">
    <property type="entry name" value="DUF4167"/>
</dbReference>
<evidence type="ECO:0000259" key="2">
    <source>
        <dbReference type="Pfam" id="PF13763"/>
    </source>
</evidence>
<feature type="compositionally biased region" description="Acidic residues" evidence="1">
    <location>
        <begin position="101"/>
        <end position="111"/>
    </location>
</feature>
<dbReference type="Pfam" id="PF13763">
    <property type="entry name" value="DUF4167"/>
    <property type="match status" value="1"/>
</dbReference>
<dbReference type="Proteomes" id="UP000239772">
    <property type="component" value="Unassembled WGS sequence"/>
</dbReference>
<feature type="domain" description="DUF4167" evidence="2">
    <location>
        <begin position="12"/>
        <end position="86"/>
    </location>
</feature>
<feature type="compositionally biased region" description="Basic residues" evidence="1">
    <location>
        <begin position="8"/>
        <end position="18"/>
    </location>
</feature>
<feature type="compositionally biased region" description="Basic and acidic residues" evidence="1">
    <location>
        <begin position="145"/>
        <end position="218"/>
    </location>
</feature>
<feature type="compositionally biased region" description="Basic and acidic residues" evidence="1">
    <location>
        <begin position="226"/>
        <end position="240"/>
    </location>
</feature>
<keyword evidence="4" id="KW-1185">Reference proteome</keyword>
<gene>
    <name evidence="3" type="ORF">SLNSH_05570</name>
</gene>
<dbReference type="EMBL" id="PVZS01000005">
    <property type="protein sequence ID" value="PSC05853.1"/>
    <property type="molecule type" value="Genomic_DNA"/>
</dbReference>
<feature type="compositionally biased region" description="Basic and acidic residues" evidence="1">
    <location>
        <begin position="246"/>
        <end position="258"/>
    </location>
</feature>
<sequence length="325" mass="36952">MRPNHQNNNKRMRGRNRGGGKGPNPLSRSYESNGPDVKIRGTAQHIAEKYLQLGRDASASGDPVLAESYFQHAEHYLRLIAAAQEQFRQQNPHYRPFEIATDGDDEGDEDTTPYAGGPQPDVRFPQAALDGEGQDYGQQQPRQFQPRERGEGRDGRDFQPRRDREGRDFQPRERREFQPREAGDQGDFQPRERRERDFQPRREREPREHREFQPREAQPEAAGGEQPRETREFQPREGRFPRRGRDRQERQDRQDRAAPEGAEPAALPAFITAPVRAVAPAEPEPAPVEAAAPTAPAEDSLAVRPRRRRTTKKAEAAPADAPAGE</sequence>
<dbReference type="RefSeq" id="WP_106335693.1">
    <property type="nucleotide sequence ID" value="NZ_PVZS01000005.1"/>
</dbReference>
<evidence type="ECO:0000256" key="1">
    <source>
        <dbReference type="SAM" id="MobiDB-lite"/>
    </source>
</evidence>
<feature type="compositionally biased region" description="Low complexity" evidence="1">
    <location>
        <begin position="259"/>
        <end position="298"/>
    </location>
</feature>
<protein>
    <submittedName>
        <fullName evidence="3">DUF4167 domain-containing protein</fullName>
    </submittedName>
</protein>
<dbReference type="OrthoDB" id="9816310at2"/>
<proteinExistence type="predicted"/>
<comment type="caution">
    <text evidence="3">The sequence shown here is derived from an EMBL/GenBank/DDBJ whole genome shotgun (WGS) entry which is preliminary data.</text>
</comment>
<feature type="compositionally biased region" description="Low complexity" evidence="1">
    <location>
        <begin position="135"/>
        <end position="144"/>
    </location>
</feature>
<organism evidence="3 4">
    <name type="scientific">Alsobacter soli</name>
    <dbReference type="NCBI Taxonomy" id="2109933"/>
    <lineage>
        <taxon>Bacteria</taxon>
        <taxon>Pseudomonadati</taxon>
        <taxon>Pseudomonadota</taxon>
        <taxon>Alphaproteobacteria</taxon>
        <taxon>Hyphomicrobiales</taxon>
        <taxon>Alsobacteraceae</taxon>
        <taxon>Alsobacter</taxon>
    </lineage>
</organism>
<name>A0A2T1HW18_9HYPH</name>
<feature type="region of interest" description="Disordered" evidence="1">
    <location>
        <begin position="89"/>
        <end position="325"/>
    </location>
</feature>
<accession>A0A2T1HW18</accession>